<keyword evidence="2" id="KW-1185">Reference proteome</keyword>
<comment type="caution">
    <text evidence="1">The sequence shown here is derived from an EMBL/GenBank/DDBJ whole genome shotgun (WGS) entry which is preliminary data.</text>
</comment>
<feature type="non-terminal residue" evidence="1">
    <location>
        <position position="1"/>
    </location>
</feature>
<name>A0ACB9XEC1_CHAAC</name>
<sequence>TTVLTRVNCPFEGTDFSVLVAMRDSTRIAHSASSCVGLITDGPYYLPTCLLVEHPYSTRNREDLLLHRSAPVIPFPEPELHYQPVNVTFKCEGVQLSAVCFWEVRLCSDQDGMGAVFWLLLFSSLVVH</sequence>
<protein>
    <submittedName>
        <fullName evidence="1">Uncharacterized protein</fullName>
    </submittedName>
</protein>
<reference evidence="1" key="1">
    <citation type="submission" date="2022-05" db="EMBL/GenBank/DDBJ databases">
        <title>Chromosome-level genome of Chaenocephalus aceratus.</title>
        <authorList>
            <person name="Park H."/>
        </authorList>
    </citation>
    <scope>NUCLEOTIDE SEQUENCE</scope>
    <source>
        <strain evidence="1">KU_202001</strain>
    </source>
</reference>
<dbReference type="Proteomes" id="UP001057452">
    <property type="component" value="Chromosome 7"/>
</dbReference>
<evidence type="ECO:0000313" key="1">
    <source>
        <dbReference type="EMBL" id="KAI4824738.1"/>
    </source>
</evidence>
<feature type="non-terminal residue" evidence="1">
    <location>
        <position position="128"/>
    </location>
</feature>
<evidence type="ECO:0000313" key="2">
    <source>
        <dbReference type="Proteomes" id="UP001057452"/>
    </source>
</evidence>
<dbReference type="EMBL" id="CM043791">
    <property type="protein sequence ID" value="KAI4824738.1"/>
    <property type="molecule type" value="Genomic_DNA"/>
</dbReference>
<proteinExistence type="predicted"/>
<organism evidence="1 2">
    <name type="scientific">Chaenocephalus aceratus</name>
    <name type="common">Blackfin icefish</name>
    <name type="synonym">Chaenichthys aceratus</name>
    <dbReference type="NCBI Taxonomy" id="36190"/>
    <lineage>
        <taxon>Eukaryota</taxon>
        <taxon>Metazoa</taxon>
        <taxon>Chordata</taxon>
        <taxon>Craniata</taxon>
        <taxon>Vertebrata</taxon>
        <taxon>Euteleostomi</taxon>
        <taxon>Actinopterygii</taxon>
        <taxon>Neopterygii</taxon>
        <taxon>Teleostei</taxon>
        <taxon>Neoteleostei</taxon>
        <taxon>Acanthomorphata</taxon>
        <taxon>Eupercaria</taxon>
        <taxon>Perciformes</taxon>
        <taxon>Notothenioidei</taxon>
        <taxon>Channichthyidae</taxon>
        <taxon>Chaenocephalus</taxon>
    </lineage>
</organism>
<accession>A0ACB9XEC1</accession>
<gene>
    <name evidence="1" type="ORF">KUCAC02_013233</name>
</gene>